<evidence type="ECO:0000256" key="4">
    <source>
        <dbReference type="ARBA" id="ARBA00022741"/>
    </source>
</evidence>
<sequence length="455" mass="49371">MTASDIQRAVPHSLEAEQSVLGSLLIDNDSIDRVGDLRAEHFYRADHRMIFEQITTMIADGGADVLTAFERLQSTGKAQQVGGLAYLNALAQNTPGSGNIARYAAIVRDRAQKRGLLAVAHEIQDSVGTTPDSAVDLIDKAAAKLEILGEAVVKSEPVKVGQLLVEYLERMQAQEAGLVKVHPTGLTDLDLKLGGGLNPGDLVVVAARPAMGKTAFSLALAAHGASQGEVLFLSLEMPNVQLQQRLVAAQGRLSMNTLRNVSGMSNEDWARVTSATERINEMGLFIDFQADASLLDIRGKARAQKRKHGLSLLVVDYLGLMSLGDEERHDLKIGTITRGLKILAKELDCPVVLLSQLNRGVEQRPNKRPMMSDLKDSGSIEADADTILFLYRDEVYNPDSMDRGKCEVIIAKQRQGETGTVGVAFIGEQQRFEDLAHGATFGAKPEPKRRARGFD</sequence>
<dbReference type="Gene3D" id="1.10.860.10">
    <property type="entry name" value="DNAb Helicase, Chain A"/>
    <property type="match status" value="1"/>
</dbReference>
<keyword evidence="6 12" id="KW-0347">Helicase</keyword>
<dbReference type="EMBL" id="CP066075">
    <property type="protein sequence ID" value="QQC63799.1"/>
    <property type="molecule type" value="Genomic_DNA"/>
</dbReference>
<name>A0A7T4T8L4_9BURK</name>
<comment type="similarity">
    <text evidence="1 12">Belongs to the helicase family. DnaB subfamily.</text>
</comment>
<evidence type="ECO:0000313" key="15">
    <source>
        <dbReference type="Proteomes" id="UP000595610"/>
    </source>
</evidence>
<dbReference type="GO" id="GO:0006269">
    <property type="term" value="P:DNA replication, synthesis of primer"/>
    <property type="evidence" value="ECO:0007669"/>
    <property type="project" value="UniProtKB-UniRule"/>
</dbReference>
<comment type="catalytic activity">
    <reaction evidence="10 12">
        <text>ATP + H2O = ADP + phosphate + H(+)</text>
        <dbReference type="Rhea" id="RHEA:13065"/>
        <dbReference type="ChEBI" id="CHEBI:15377"/>
        <dbReference type="ChEBI" id="CHEBI:15378"/>
        <dbReference type="ChEBI" id="CHEBI:30616"/>
        <dbReference type="ChEBI" id="CHEBI:43474"/>
        <dbReference type="ChEBI" id="CHEBI:456216"/>
        <dbReference type="EC" id="5.6.2.3"/>
    </reaction>
</comment>
<dbReference type="InterPro" id="IPR007692">
    <property type="entry name" value="DNA_helicase_DnaB"/>
</dbReference>
<organism evidence="14 15">
    <name type="scientific">Paraburkholderia ginsengisoli</name>
    <dbReference type="NCBI Taxonomy" id="311231"/>
    <lineage>
        <taxon>Bacteria</taxon>
        <taxon>Pseudomonadati</taxon>
        <taxon>Pseudomonadota</taxon>
        <taxon>Betaproteobacteria</taxon>
        <taxon>Burkholderiales</taxon>
        <taxon>Burkholderiaceae</taxon>
        <taxon>Paraburkholderia</taxon>
    </lineage>
</organism>
<dbReference type="PANTHER" id="PTHR30153:SF2">
    <property type="entry name" value="REPLICATIVE DNA HELICASE"/>
    <property type="match status" value="1"/>
</dbReference>
<dbReference type="GO" id="GO:0005829">
    <property type="term" value="C:cytosol"/>
    <property type="evidence" value="ECO:0007669"/>
    <property type="project" value="TreeGrafter"/>
</dbReference>
<dbReference type="GO" id="GO:0016787">
    <property type="term" value="F:hydrolase activity"/>
    <property type="evidence" value="ECO:0007669"/>
    <property type="project" value="UniProtKB-KW"/>
</dbReference>
<evidence type="ECO:0000256" key="2">
    <source>
        <dbReference type="ARBA" id="ARBA00022515"/>
    </source>
</evidence>
<keyword evidence="2 12" id="KW-0639">Primosome</keyword>
<evidence type="ECO:0000313" key="14">
    <source>
        <dbReference type="EMBL" id="QQC63799.1"/>
    </source>
</evidence>
<keyword evidence="4 12" id="KW-0547">Nucleotide-binding</keyword>
<dbReference type="InterPro" id="IPR007693">
    <property type="entry name" value="DNA_helicase_DnaB-like_N"/>
</dbReference>
<evidence type="ECO:0000256" key="10">
    <source>
        <dbReference type="ARBA" id="ARBA00048954"/>
    </source>
</evidence>
<dbReference type="PROSITE" id="PS51199">
    <property type="entry name" value="SF4_HELICASE"/>
    <property type="match status" value="1"/>
</dbReference>
<protein>
    <recommendedName>
        <fullName evidence="11 12">Replicative DNA helicase</fullName>
        <ecNumber evidence="11 12">5.6.2.3</ecNumber>
    </recommendedName>
</protein>
<keyword evidence="8 12" id="KW-0238">DNA-binding</keyword>
<dbReference type="PRINTS" id="PR01874">
    <property type="entry name" value="DNAREPAIRADA"/>
</dbReference>
<evidence type="ECO:0000256" key="5">
    <source>
        <dbReference type="ARBA" id="ARBA00022801"/>
    </source>
</evidence>
<dbReference type="PANTHER" id="PTHR30153">
    <property type="entry name" value="REPLICATIVE DNA HELICASE DNAB"/>
    <property type="match status" value="1"/>
</dbReference>
<keyword evidence="9" id="KW-0413">Isomerase</keyword>
<dbReference type="Pfam" id="PF00772">
    <property type="entry name" value="DnaB"/>
    <property type="match status" value="1"/>
</dbReference>
<evidence type="ECO:0000256" key="6">
    <source>
        <dbReference type="ARBA" id="ARBA00022806"/>
    </source>
</evidence>
<evidence type="ECO:0000259" key="13">
    <source>
        <dbReference type="PROSITE" id="PS51199"/>
    </source>
</evidence>
<dbReference type="Gene3D" id="3.40.50.300">
    <property type="entry name" value="P-loop containing nucleotide triphosphate hydrolases"/>
    <property type="match status" value="1"/>
</dbReference>
<dbReference type="GO" id="GO:0003677">
    <property type="term" value="F:DNA binding"/>
    <property type="evidence" value="ECO:0007669"/>
    <property type="project" value="UniProtKB-UniRule"/>
</dbReference>
<dbReference type="EC" id="5.6.2.3" evidence="11 12"/>
<dbReference type="Pfam" id="PF03796">
    <property type="entry name" value="DnaB_C"/>
    <property type="match status" value="1"/>
</dbReference>
<reference evidence="14 15" key="1">
    <citation type="submission" date="2020-12" db="EMBL/GenBank/DDBJ databases">
        <title>FDA dAtabase for Regulatory Grade micrObial Sequences (FDA-ARGOS): Supporting development and validation of Infectious Disease Dx tests.</title>
        <authorList>
            <person name="Nelson B."/>
            <person name="Plummer A."/>
            <person name="Tallon L."/>
            <person name="Sadzewicz L."/>
            <person name="Zhao X."/>
            <person name="Boylan J."/>
            <person name="Ott S."/>
            <person name="Bowen H."/>
            <person name="Vavikolanu K."/>
            <person name="Mehta A."/>
            <person name="Aluvathingal J."/>
            <person name="Nadendla S."/>
            <person name="Myers T."/>
            <person name="Yan Y."/>
            <person name="Sichtig H."/>
        </authorList>
    </citation>
    <scope>NUCLEOTIDE SEQUENCE [LARGE SCALE GENOMIC DNA]</scope>
    <source>
        <strain evidence="14 15">FDAARGOS_1049</strain>
    </source>
</reference>
<dbReference type="SUPFAM" id="SSF48024">
    <property type="entry name" value="N-terminal domain of DnaB helicase"/>
    <property type="match status" value="1"/>
</dbReference>
<dbReference type="GO" id="GO:0005524">
    <property type="term" value="F:ATP binding"/>
    <property type="evidence" value="ECO:0007669"/>
    <property type="project" value="UniProtKB-UniRule"/>
</dbReference>
<dbReference type="InterPro" id="IPR027417">
    <property type="entry name" value="P-loop_NTPase"/>
</dbReference>
<evidence type="ECO:0000256" key="8">
    <source>
        <dbReference type="ARBA" id="ARBA00023125"/>
    </source>
</evidence>
<evidence type="ECO:0000256" key="3">
    <source>
        <dbReference type="ARBA" id="ARBA00022705"/>
    </source>
</evidence>
<keyword evidence="7 12" id="KW-0067">ATP-binding</keyword>
<dbReference type="KEGG" id="pgis:I6I06_16135"/>
<gene>
    <name evidence="14" type="primary">dnaB</name>
    <name evidence="14" type="ORF">I6I06_16135</name>
</gene>
<evidence type="ECO:0000256" key="7">
    <source>
        <dbReference type="ARBA" id="ARBA00022840"/>
    </source>
</evidence>
<dbReference type="GO" id="GO:1990077">
    <property type="term" value="C:primosome complex"/>
    <property type="evidence" value="ECO:0007669"/>
    <property type="project" value="UniProtKB-UniRule"/>
</dbReference>
<dbReference type="RefSeq" id="WP_042321686.1">
    <property type="nucleotide sequence ID" value="NZ_CP066075.1"/>
</dbReference>
<proteinExistence type="inferred from homology"/>
<dbReference type="CDD" id="cd00984">
    <property type="entry name" value="DnaB_C"/>
    <property type="match status" value="1"/>
</dbReference>
<dbReference type="AlphaFoldDB" id="A0A7T4T8L4"/>
<dbReference type="SUPFAM" id="SSF52540">
    <property type="entry name" value="P-loop containing nucleoside triphosphate hydrolases"/>
    <property type="match status" value="1"/>
</dbReference>
<comment type="function">
    <text evidence="12">The main replicative DNA helicase, it participates in initiation and elongation during chromosome replication. Travels ahead of the DNA replisome, separating dsDNA into templates for DNA synthesis. A processive ATP-dependent 5'-3' DNA helicase it has DNA-dependent ATPase activity.</text>
</comment>
<dbReference type="NCBIfam" id="TIGR00665">
    <property type="entry name" value="DnaB"/>
    <property type="match status" value="1"/>
</dbReference>
<evidence type="ECO:0000256" key="11">
    <source>
        <dbReference type="NCBIfam" id="TIGR00665"/>
    </source>
</evidence>
<evidence type="ECO:0000256" key="1">
    <source>
        <dbReference type="ARBA" id="ARBA00008428"/>
    </source>
</evidence>
<dbReference type="Proteomes" id="UP000595610">
    <property type="component" value="Chromosome 1"/>
</dbReference>
<evidence type="ECO:0000256" key="9">
    <source>
        <dbReference type="ARBA" id="ARBA00023235"/>
    </source>
</evidence>
<dbReference type="InterPro" id="IPR007694">
    <property type="entry name" value="DNA_helicase_DnaB-like_C"/>
</dbReference>
<dbReference type="InterPro" id="IPR016136">
    <property type="entry name" value="DNA_helicase_N/primase_C"/>
</dbReference>
<feature type="domain" description="SF4 helicase" evidence="13">
    <location>
        <begin position="175"/>
        <end position="439"/>
    </location>
</feature>
<dbReference type="GO" id="GO:0043139">
    <property type="term" value="F:5'-3' DNA helicase activity"/>
    <property type="evidence" value="ECO:0007669"/>
    <property type="project" value="UniProtKB-EC"/>
</dbReference>
<evidence type="ECO:0000256" key="12">
    <source>
        <dbReference type="RuleBase" id="RU362085"/>
    </source>
</evidence>
<dbReference type="InterPro" id="IPR036185">
    <property type="entry name" value="DNA_heli_DnaB-like_N_sf"/>
</dbReference>
<keyword evidence="3 12" id="KW-0235">DNA replication</keyword>
<keyword evidence="15" id="KW-1185">Reference proteome</keyword>
<keyword evidence="5 12" id="KW-0378">Hydrolase</keyword>
<accession>A0A7T4T8L4</accession>